<evidence type="ECO:0000256" key="1">
    <source>
        <dbReference type="SAM" id="Coils"/>
    </source>
</evidence>
<feature type="transmembrane region" description="Helical" evidence="2">
    <location>
        <begin position="32"/>
        <end position="52"/>
    </location>
</feature>
<reference evidence="3 4" key="1">
    <citation type="journal article" date="2017" name="Genome Biol. Evol.">
        <title>Comparative Genomic Analysis Identifies a Campylobacter Clade Deficient in Selenium Metabolism.</title>
        <authorList>
            <person name="Miller W.G."/>
            <person name="Yee E."/>
            <person name="Lopes B.S."/>
            <person name="Chapman M.H."/>
            <person name="Huynh S."/>
            <person name="Bono J.L."/>
            <person name="Parker C.T."/>
            <person name="Strachan N.J.C."/>
            <person name="Forbes K.J."/>
        </authorList>
    </citation>
    <scope>NUCLEOTIDE SEQUENCE [LARGE SCALE GENOMIC DNA]</scope>
    <source>
        <strain evidence="3 4">RM9261</strain>
    </source>
</reference>
<keyword evidence="2" id="KW-0472">Membrane</keyword>
<keyword evidence="2" id="KW-0812">Transmembrane</keyword>
<dbReference type="EMBL" id="CP144916">
    <property type="protein sequence ID" value="WWC41631.1"/>
    <property type="molecule type" value="Genomic_DNA"/>
</dbReference>
<organism evidence="3 4">
    <name type="scientific">Campylobacter vicugnae</name>
    <dbReference type="NCBI Taxonomy" id="1660076"/>
    <lineage>
        <taxon>Bacteria</taxon>
        <taxon>Pseudomonadati</taxon>
        <taxon>Campylobacterota</taxon>
        <taxon>Epsilonproteobacteria</taxon>
        <taxon>Campylobacterales</taxon>
        <taxon>Campylobacteraceae</taxon>
        <taxon>Campylobacter</taxon>
    </lineage>
</organism>
<feature type="coiled-coil region" evidence="1">
    <location>
        <begin position="184"/>
        <end position="218"/>
    </location>
</feature>
<gene>
    <name evidence="3" type="ORF">CVIC9261_07950</name>
</gene>
<evidence type="ECO:0000256" key="2">
    <source>
        <dbReference type="SAM" id="Phobius"/>
    </source>
</evidence>
<keyword evidence="2" id="KW-1133">Transmembrane helix</keyword>
<evidence type="ECO:0000313" key="3">
    <source>
        <dbReference type="EMBL" id="WWC41631.1"/>
    </source>
</evidence>
<keyword evidence="4" id="KW-1185">Reference proteome</keyword>
<name>A0ABZ2E7B4_9BACT</name>
<keyword evidence="1" id="KW-0175">Coiled coil</keyword>
<sequence>MQLNKRAMILRSIKDIKKHKERLNRLDSFKTVLYIMVAVIFYYAFIAADRYVSEVSLSVKSTDGSSPIALSGIESLVGIPSSSTEDIRYLQEYIKSLDMLKKLDEKINLRELYQKQKLDLFFRLYSSDSQESYLNYYRDRIHTLFDESTGLLNVAVEGFSPEDAQSISVAILEESERFINEISHNIAREQLNFAQGELENAKQKYKEAKNELLAFQNQYGIFDPQSLVQTKAGFITEIELQISKKETELNAMRSYLNENAPEIIALKAELKAHKEQLEKERRKVASNASKDRLNDVVAQFEALYLNLSFAEDVYKTAITAVETTRIEIGRKAKQLVVIQSPHKPESAAYPNKIYNIITIFIILSLIFGIVRLVRAIIDEHRY</sequence>
<evidence type="ECO:0000313" key="4">
    <source>
        <dbReference type="Proteomes" id="UP001318120"/>
    </source>
</evidence>
<dbReference type="Proteomes" id="UP001318120">
    <property type="component" value="Chromosome"/>
</dbReference>
<dbReference type="InterPro" id="IPR050445">
    <property type="entry name" value="Bact_polysacc_biosynth/exp"/>
</dbReference>
<dbReference type="PANTHER" id="PTHR32309">
    <property type="entry name" value="TYROSINE-PROTEIN KINASE"/>
    <property type="match status" value="1"/>
</dbReference>
<dbReference type="PANTHER" id="PTHR32309:SF13">
    <property type="entry name" value="FERRIC ENTEROBACTIN TRANSPORT PROTEIN FEPE"/>
    <property type="match status" value="1"/>
</dbReference>
<protein>
    <submittedName>
        <fullName evidence="3">Capsule biosynthesis protein</fullName>
    </submittedName>
</protein>
<feature type="transmembrane region" description="Helical" evidence="2">
    <location>
        <begin position="353"/>
        <end position="373"/>
    </location>
</feature>
<accession>A0ABZ2E7B4</accession>
<proteinExistence type="predicted"/>